<evidence type="ECO:0000256" key="2">
    <source>
        <dbReference type="ARBA" id="ARBA00023136"/>
    </source>
</evidence>
<keyword evidence="3" id="KW-0812">Transmembrane</keyword>
<dbReference type="Proteomes" id="UP000176629">
    <property type="component" value="Unassembled WGS sequence"/>
</dbReference>
<keyword evidence="2 3" id="KW-0472">Membrane</keyword>
<proteinExistence type="predicted"/>
<dbReference type="AlphaFoldDB" id="A0A1F6XIF1"/>
<dbReference type="EMBL" id="MFUX01000039">
    <property type="protein sequence ID" value="OGI93788.1"/>
    <property type="molecule type" value="Genomic_DNA"/>
</dbReference>
<dbReference type="InterPro" id="IPR034746">
    <property type="entry name" value="POTRA"/>
</dbReference>
<organism evidence="5 6">
    <name type="scientific">Candidatus Nomurabacteria bacterium RIFCSPLOWO2_01_FULL_40_18</name>
    <dbReference type="NCBI Taxonomy" id="1801773"/>
    <lineage>
        <taxon>Bacteria</taxon>
        <taxon>Candidatus Nomuraibacteriota</taxon>
    </lineage>
</organism>
<evidence type="ECO:0000256" key="1">
    <source>
        <dbReference type="ARBA" id="ARBA00004370"/>
    </source>
</evidence>
<sequence length="291" mass="33577">MKLNVVNSPKLLELKKRRRRIFSNKILLGLLGLGIIFVGLIYLSRLSVLNIQEVEVTGNKIIDIDVIQSVAEQEISGHYLWFVPKTNILFYPKNKIKKELSNQIKKLKDVNLSIKNNQILEVSVTERIALYTWCRDTIDLVVGVPSGNPTTEKCFFMDDSGYIFDEAPYFSGEVYFKFYGPTDTNTESPPGSYFLKDKFDKLILLKQAIEDLKLKPIILQKEENRDMKFLLSSKSSQPEIIFKADADFQKVAENLETAVSTEPLLSNIKNKYSSLLYIDLRYGNKVYYRFR</sequence>
<evidence type="ECO:0000256" key="3">
    <source>
        <dbReference type="SAM" id="Phobius"/>
    </source>
</evidence>
<accession>A0A1F6XIF1</accession>
<dbReference type="GO" id="GO:0016020">
    <property type="term" value="C:membrane"/>
    <property type="evidence" value="ECO:0007669"/>
    <property type="project" value="UniProtKB-SubCell"/>
</dbReference>
<evidence type="ECO:0000313" key="5">
    <source>
        <dbReference type="EMBL" id="OGI93788.1"/>
    </source>
</evidence>
<evidence type="ECO:0000259" key="4">
    <source>
        <dbReference type="PROSITE" id="PS51779"/>
    </source>
</evidence>
<dbReference type="PROSITE" id="PS51779">
    <property type="entry name" value="POTRA"/>
    <property type="match status" value="1"/>
</dbReference>
<protein>
    <recommendedName>
        <fullName evidence="4">POTRA domain-containing protein</fullName>
    </recommendedName>
</protein>
<gene>
    <name evidence="5" type="ORF">A3A03_00875</name>
</gene>
<comment type="subcellular location">
    <subcellularLocation>
        <location evidence="1">Membrane</location>
    </subcellularLocation>
</comment>
<comment type="caution">
    <text evidence="5">The sequence shown here is derived from an EMBL/GenBank/DDBJ whole genome shotgun (WGS) entry which is preliminary data.</text>
</comment>
<reference evidence="5 6" key="1">
    <citation type="journal article" date="2016" name="Nat. Commun.">
        <title>Thousands of microbial genomes shed light on interconnected biogeochemical processes in an aquifer system.</title>
        <authorList>
            <person name="Anantharaman K."/>
            <person name="Brown C.T."/>
            <person name="Hug L.A."/>
            <person name="Sharon I."/>
            <person name="Castelle C.J."/>
            <person name="Probst A.J."/>
            <person name="Thomas B.C."/>
            <person name="Singh A."/>
            <person name="Wilkins M.J."/>
            <person name="Karaoz U."/>
            <person name="Brodie E.L."/>
            <person name="Williams K.H."/>
            <person name="Hubbard S.S."/>
            <person name="Banfield J.F."/>
        </authorList>
    </citation>
    <scope>NUCLEOTIDE SEQUENCE [LARGE SCALE GENOMIC DNA]</scope>
</reference>
<evidence type="ECO:0000313" key="6">
    <source>
        <dbReference type="Proteomes" id="UP000176629"/>
    </source>
</evidence>
<dbReference type="STRING" id="1801773.A3A03_00875"/>
<feature type="transmembrane region" description="Helical" evidence="3">
    <location>
        <begin position="21"/>
        <end position="43"/>
    </location>
</feature>
<feature type="domain" description="POTRA" evidence="4">
    <location>
        <begin position="49"/>
        <end position="127"/>
    </location>
</feature>
<keyword evidence="3" id="KW-1133">Transmembrane helix</keyword>
<name>A0A1F6XIF1_9BACT</name>